<accession>J1K271</accession>
<organism evidence="2 3">
    <name type="scientific">Bartonella tamiae Th239</name>
    <dbReference type="NCBI Taxonomy" id="1094558"/>
    <lineage>
        <taxon>Bacteria</taxon>
        <taxon>Pseudomonadati</taxon>
        <taxon>Pseudomonadota</taxon>
        <taxon>Alphaproteobacteria</taxon>
        <taxon>Hyphomicrobiales</taxon>
        <taxon>Bartonellaceae</taxon>
        <taxon>Bartonella</taxon>
    </lineage>
</organism>
<dbReference type="Pfam" id="PF13618">
    <property type="entry name" value="Gluconate_2-dh3"/>
    <property type="match status" value="1"/>
</dbReference>
<keyword evidence="1" id="KW-0732">Signal</keyword>
<dbReference type="STRING" id="1094558.ME5_00257"/>
<feature type="chain" id="PRO_5003744715" description="Tat (Twin-arginine translocation) pathway signal sequence" evidence="1">
    <location>
        <begin position="38"/>
        <end position="238"/>
    </location>
</feature>
<keyword evidence="3" id="KW-1185">Reference proteome</keyword>
<feature type="signal peptide" evidence="1">
    <location>
        <begin position="1"/>
        <end position="37"/>
    </location>
</feature>
<evidence type="ECO:0008006" key="4">
    <source>
        <dbReference type="Google" id="ProtNLM"/>
    </source>
</evidence>
<dbReference type="Proteomes" id="UP000008952">
    <property type="component" value="Unassembled WGS sequence"/>
</dbReference>
<evidence type="ECO:0000313" key="2">
    <source>
        <dbReference type="EMBL" id="EJF91562.1"/>
    </source>
</evidence>
<dbReference type="eggNOG" id="ENOG502Z7SX">
    <property type="taxonomic scope" value="Bacteria"/>
</dbReference>
<evidence type="ECO:0000313" key="3">
    <source>
        <dbReference type="Proteomes" id="UP000008952"/>
    </source>
</evidence>
<evidence type="ECO:0000256" key="1">
    <source>
        <dbReference type="SAM" id="SignalP"/>
    </source>
</evidence>
<dbReference type="PATRIC" id="fig|1094558.3.peg.289"/>
<dbReference type="RefSeq" id="WP_008037690.1">
    <property type="nucleotide sequence ID" value="NZ_JH725147.1"/>
</dbReference>
<gene>
    <name evidence="2" type="ORF">ME5_00257</name>
</gene>
<proteinExistence type="predicted"/>
<name>J1K271_9HYPH</name>
<reference evidence="2 3" key="1">
    <citation type="submission" date="2012-03" db="EMBL/GenBank/DDBJ databases">
        <title>The Genome Sequence of Bartonella tamiae Th239.</title>
        <authorList>
            <consortium name="The Broad Institute Genome Sequencing Platform"/>
            <consortium name="The Broad Institute Genome Sequencing Center for Infectious Disease"/>
            <person name="Feldgarden M."/>
            <person name="Kirby J."/>
            <person name="Kosoy M."/>
            <person name="Birtles R."/>
            <person name="Probert W.S."/>
            <person name="Chiaraviglio L."/>
            <person name="Young S.K."/>
            <person name="Zeng Q."/>
            <person name="Gargeya S."/>
            <person name="Fitzgerald M."/>
            <person name="Haas B."/>
            <person name="Abouelleil A."/>
            <person name="Alvarado L."/>
            <person name="Arachchi H.M."/>
            <person name="Berlin A."/>
            <person name="Chapman S.B."/>
            <person name="Gearin G."/>
            <person name="Goldberg J."/>
            <person name="Griggs A."/>
            <person name="Gujja S."/>
            <person name="Hansen M."/>
            <person name="Heiman D."/>
            <person name="Howarth C."/>
            <person name="Larimer J."/>
            <person name="Lui A."/>
            <person name="MacDonald P.J.P."/>
            <person name="McCowen C."/>
            <person name="Montmayeur A."/>
            <person name="Murphy C."/>
            <person name="Neiman D."/>
            <person name="Pearson M."/>
            <person name="Priest M."/>
            <person name="Roberts A."/>
            <person name="Saif S."/>
            <person name="Shea T."/>
            <person name="Sisk P."/>
            <person name="Stolte C."/>
            <person name="Sykes S."/>
            <person name="Wortman J."/>
            <person name="Nusbaum C."/>
            <person name="Birren B."/>
        </authorList>
    </citation>
    <scope>NUCLEOTIDE SEQUENCE [LARGE SCALE GENOMIC DNA]</scope>
    <source>
        <strain evidence="2 3">Th239</strain>
    </source>
</reference>
<sequence>MTQKTAINRNFSITRRGLLVGAATCAAIALSARHVMAQPSGPVDLKTYQRSYFNAQEWAFILAATARLIPSEGKGPGALEARVPVFIDKQMVTHWGQGEHWYMEAPFDRNAPRYTGYQAAPSPAQAYRIAIPVINDWCVNNYGAIFADLSPDKQDDVLMRVEKDDVPIKELRSGDFFAFLLQNTKEGYLADPIYGGNHDMAAWVYIGFPGARGSFLEWVEKDNVPYRLGPVSLTGERA</sequence>
<dbReference type="EMBL" id="AIMB01000002">
    <property type="protein sequence ID" value="EJF91562.1"/>
    <property type="molecule type" value="Genomic_DNA"/>
</dbReference>
<dbReference type="AlphaFoldDB" id="J1K271"/>
<dbReference type="InterPro" id="IPR027056">
    <property type="entry name" value="Gluconate_2DH_su3"/>
</dbReference>
<dbReference type="HOGENOM" id="CLU_065508_0_0_5"/>
<protein>
    <recommendedName>
        <fullName evidence="4">Tat (Twin-arginine translocation) pathway signal sequence</fullName>
    </recommendedName>
</protein>
<dbReference type="OrthoDB" id="8400810at2"/>
<comment type="caution">
    <text evidence="2">The sequence shown here is derived from an EMBL/GenBank/DDBJ whole genome shotgun (WGS) entry which is preliminary data.</text>
</comment>